<protein>
    <submittedName>
        <fullName evidence="3">Uncharacterized protein</fullName>
    </submittedName>
</protein>
<keyword evidence="1" id="KW-0472">Membrane</keyword>
<evidence type="ECO:0000256" key="1">
    <source>
        <dbReference type="SAM" id="Phobius"/>
    </source>
</evidence>
<dbReference type="AlphaFoldDB" id="A0A1I7WUV8"/>
<evidence type="ECO:0000313" key="2">
    <source>
        <dbReference type="Proteomes" id="UP000095283"/>
    </source>
</evidence>
<dbReference type="Proteomes" id="UP000095283">
    <property type="component" value="Unplaced"/>
</dbReference>
<keyword evidence="1" id="KW-1133">Transmembrane helix</keyword>
<feature type="transmembrane region" description="Helical" evidence="1">
    <location>
        <begin position="17"/>
        <end position="37"/>
    </location>
</feature>
<evidence type="ECO:0000313" key="3">
    <source>
        <dbReference type="WBParaSite" id="Hba_08969"/>
    </source>
</evidence>
<organism evidence="2 3">
    <name type="scientific">Heterorhabditis bacteriophora</name>
    <name type="common">Entomopathogenic nematode worm</name>
    <dbReference type="NCBI Taxonomy" id="37862"/>
    <lineage>
        <taxon>Eukaryota</taxon>
        <taxon>Metazoa</taxon>
        <taxon>Ecdysozoa</taxon>
        <taxon>Nematoda</taxon>
        <taxon>Chromadorea</taxon>
        <taxon>Rhabditida</taxon>
        <taxon>Rhabditina</taxon>
        <taxon>Rhabditomorpha</taxon>
        <taxon>Strongyloidea</taxon>
        <taxon>Heterorhabditidae</taxon>
        <taxon>Heterorhabditis</taxon>
    </lineage>
</organism>
<accession>A0A1I7WUV8</accession>
<reference evidence="3" key="1">
    <citation type="submission" date="2016-11" db="UniProtKB">
        <authorList>
            <consortium name="WormBaseParasite"/>
        </authorList>
    </citation>
    <scope>IDENTIFICATION</scope>
</reference>
<keyword evidence="2" id="KW-1185">Reference proteome</keyword>
<proteinExistence type="predicted"/>
<keyword evidence="1" id="KW-0812">Transmembrane</keyword>
<name>A0A1I7WUV8_HETBA</name>
<sequence length="57" mass="6351">MIRSSNGVNSTASPLEYGIIIVVLDMLGILNHLLTAIDNLNIFIPSFSFHLDYYINP</sequence>
<dbReference type="WBParaSite" id="Hba_08969">
    <property type="protein sequence ID" value="Hba_08969"/>
    <property type="gene ID" value="Hba_08969"/>
</dbReference>